<dbReference type="SUPFAM" id="SSF50249">
    <property type="entry name" value="Nucleic acid-binding proteins"/>
    <property type="match status" value="2"/>
</dbReference>
<accession>A0A813DIY7</accession>
<dbReference type="InterPro" id="IPR052069">
    <property type="entry name" value="Ca-reg_mRNA-binding_domain"/>
</dbReference>
<dbReference type="InterPro" id="IPR012340">
    <property type="entry name" value="NA-bd_OB-fold"/>
</dbReference>
<sequence length="448" mass="44201">MSAQGFCKSFHGQKGWGFIECMGSDVFVHIKDCHGGQPAPGDTLTFDLAPNEAKPGQMIARGVTGGTAQREGPGGGGSLASLDDMGPSGNARVGAMAGKPRAWADMSGMAGMQGAGGGIPAAWAGNARTGTMSGNARMGAMAGMSGMGAMAGNARMGAMGGNARMGAMAGMAGMGAMAGNARMGAMAGNARMGATGISPAMSERMAQMAAMGVDVSAMAAMGAGSGVSEMGDMSGMAGMGDMSGMAGMGSDSGVSDVGDMSGMAGMDTESGMAAMADHEAAMAAYMAAMAAMAATPDMSGMTGMADMAGTTAGYGPMSAMMGGMGSTMRASGPYERALAKPEPEPKLAYPNYLLGKTGGVPNKKTPVVKPVEGTGSQTGVVKSFSADNGFGFIGMAGGKPDVFVHIKDCIVTRPRVGDTLKFDTGPSPKPGQLKAFNVTGGTAPLDAL</sequence>
<dbReference type="Proteomes" id="UP000654075">
    <property type="component" value="Unassembled WGS sequence"/>
</dbReference>
<gene>
    <name evidence="5" type="ORF">PGLA1383_LOCUS33413</name>
    <name evidence="4" type="ORF">PGLA1383_LOCUS4460</name>
</gene>
<feature type="region of interest" description="Disordered" evidence="2">
    <location>
        <begin position="64"/>
        <end position="85"/>
    </location>
</feature>
<dbReference type="EMBL" id="CAJNNV010025691">
    <property type="protein sequence ID" value="CAE8615702.1"/>
    <property type="molecule type" value="Genomic_DNA"/>
</dbReference>
<dbReference type="InterPro" id="IPR011129">
    <property type="entry name" value="CSD"/>
</dbReference>
<dbReference type="Gene3D" id="2.40.50.140">
    <property type="entry name" value="Nucleic acid-binding proteins"/>
    <property type="match status" value="2"/>
</dbReference>
<comment type="caution">
    <text evidence="4">The sequence shown here is derived from an EMBL/GenBank/DDBJ whole genome shotgun (WGS) entry which is preliminary data.</text>
</comment>
<dbReference type="PANTHER" id="PTHR12962:SF1">
    <property type="entry name" value="COLD SHOCK DOMAIN-CONTAINING PROTEIN CG9705"/>
    <property type="match status" value="1"/>
</dbReference>
<protein>
    <recommendedName>
        <fullName evidence="3">CSD domain-containing protein</fullName>
    </recommendedName>
</protein>
<dbReference type="GO" id="GO:0043488">
    <property type="term" value="P:regulation of mRNA stability"/>
    <property type="evidence" value="ECO:0007669"/>
    <property type="project" value="TreeGrafter"/>
</dbReference>
<dbReference type="PROSITE" id="PS51857">
    <property type="entry name" value="CSD_2"/>
    <property type="match status" value="2"/>
</dbReference>
<dbReference type="AlphaFoldDB" id="A0A813DIY7"/>
<evidence type="ECO:0000313" key="4">
    <source>
        <dbReference type="EMBL" id="CAE8585552.1"/>
    </source>
</evidence>
<evidence type="ECO:0000259" key="3">
    <source>
        <dbReference type="PROSITE" id="PS51857"/>
    </source>
</evidence>
<dbReference type="Pfam" id="PF00313">
    <property type="entry name" value="CSD"/>
    <property type="match status" value="1"/>
</dbReference>
<dbReference type="SMART" id="SM00357">
    <property type="entry name" value="CSP"/>
    <property type="match status" value="2"/>
</dbReference>
<evidence type="ECO:0000313" key="5">
    <source>
        <dbReference type="EMBL" id="CAE8615702.1"/>
    </source>
</evidence>
<reference evidence="4" key="1">
    <citation type="submission" date="2021-02" db="EMBL/GenBank/DDBJ databases">
        <authorList>
            <person name="Dougan E. K."/>
            <person name="Rhodes N."/>
            <person name="Thang M."/>
            <person name="Chan C."/>
        </authorList>
    </citation>
    <scope>NUCLEOTIDE SEQUENCE</scope>
</reference>
<dbReference type="GO" id="GO:0005737">
    <property type="term" value="C:cytoplasm"/>
    <property type="evidence" value="ECO:0007669"/>
    <property type="project" value="TreeGrafter"/>
</dbReference>
<evidence type="ECO:0000256" key="2">
    <source>
        <dbReference type="SAM" id="MobiDB-lite"/>
    </source>
</evidence>
<keyword evidence="6" id="KW-1185">Reference proteome</keyword>
<dbReference type="InterPro" id="IPR002059">
    <property type="entry name" value="CSP_DNA-bd"/>
</dbReference>
<dbReference type="CDD" id="cd04458">
    <property type="entry name" value="CSP_CDS"/>
    <property type="match status" value="2"/>
</dbReference>
<dbReference type="GO" id="GO:0003730">
    <property type="term" value="F:mRNA 3'-UTR binding"/>
    <property type="evidence" value="ECO:0007669"/>
    <property type="project" value="TreeGrafter"/>
</dbReference>
<keyword evidence="1" id="KW-0597">Phosphoprotein</keyword>
<evidence type="ECO:0000256" key="1">
    <source>
        <dbReference type="ARBA" id="ARBA00022553"/>
    </source>
</evidence>
<feature type="domain" description="CSD" evidence="3">
    <location>
        <begin position="376"/>
        <end position="440"/>
    </location>
</feature>
<evidence type="ECO:0000313" key="6">
    <source>
        <dbReference type="Proteomes" id="UP000654075"/>
    </source>
</evidence>
<proteinExistence type="predicted"/>
<name>A0A813DIY7_POLGL</name>
<organism evidence="4 6">
    <name type="scientific">Polarella glacialis</name>
    <name type="common">Dinoflagellate</name>
    <dbReference type="NCBI Taxonomy" id="89957"/>
    <lineage>
        <taxon>Eukaryota</taxon>
        <taxon>Sar</taxon>
        <taxon>Alveolata</taxon>
        <taxon>Dinophyceae</taxon>
        <taxon>Suessiales</taxon>
        <taxon>Suessiaceae</taxon>
        <taxon>Polarella</taxon>
    </lineage>
</organism>
<dbReference type="EMBL" id="CAJNNV010001672">
    <property type="protein sequence ID" value="CAE8585552.1"/>
    <property type="molecule type" value="Genomic_DNA"/>
</dbReference>
<dbReference type="PANTHER" id="PTHR12962">
    <property type="entry name" value="CALCIUM-REGULATED HEAT STABLE PROTEIN CRHSP-24-RELATED"/>
    <property type="match status" value="1"/>
</dbReference>
<feature type="domain" description="CSD" evidence="3">
    <location>
        <begin position="2"/>
        <end position="65"/>
    </location>
</feature>